<dbReference type="Gene3D" id="2.60.40.1180">
    <property type="entry name" value="Golgi alpha-mannosidase II"/>
    <property type="match status" value="1"/>
</dbReference>
<feature type="compositionally biased region" description="Polar residues" evidence="4">
    <location>
        <begin position="25"/>
        <end position="34"/>
    </location>
</feature>
<feature type="region of interest" description="Disordered" evidence="4">
    <location>
        <begin position="504"/>
        <end position="529"/>
    </location>
</feature>
<keyword evidence="2" id="KW-0378">Hydrolase</keyword>
<dbReference type="CDD" id="cd11326">
    <property type="entry name" value="AmyAc_Glg_debranch"/>
    <property type="match status" value="1"/>
</dbReference>
<dbReference type="InterPro" id="IPR017853">
    <property type="entry name" value="GH"/>
</dbReference>
<comment type="caution">
    <text evidence="6">The sequence shown here is derived from an EMBL/GenBank/DDBJ whole genome shotgun (WGS) entry which is preliminary data.</text>
</comment>
<feature type="domain" description="Glycosyl hydrolase family 13 catalytic" evidence="5">
    <location>
        <begin position="200"/>
        <end position="609"/>
    </location>
</feature>
<keyword evidence="7" id="KW-1185">Reference proteome</keyword>
<dbReference type="SUPFAM" id="SSF51445">
    <property type="entry name" value="(Trans)glycosidases"/>
    <property type="match status" value="1"/>
</dbReference>
<dbReference type="NCBIfam" id="TIGR02100">
    <property type="entry name" value="glgX_debranch"/>
    <property type="match status" value="1"/>
</dbReference>
<evidence type="ECO:0000256" key="3">
    <source>
        <dbReference type="ARBA" id="ARBA00023295"/>
    </source>
</evidence>
<dbReference type="SMART" id="SM00642">
    <property type="entry name" value="Aamy"/>
    <property type="match status" value="1"/>
</dbReference>
<dbReference type="InterPro" id="IPR013783">
    <property type="entry name" value="Ig-like_fold"/>
</dbReference>
<dbReference type="Proteomes" id="UP001275440">
    <property type="component" value="Unassembled WGS sequence"/>
</dbReference>
<dbReference type="InterPro" id="IPR004193">
    <property type="entry name" value="Glyco_hydro_13_N"/>
</dbReference>
<accession>A0ABU3WM09</accession>
<dbReference type="CDD" id="cd02856">
    <property type="entry name" value="E_set_GDE_Isoamylase_N"/>
    <property type="match status" value="1"/>
</dbReference>
<dbReference type="SUPFAM" id="SSF51011">
    <property type="entry name" value="Glycosyl hydrolase domain"/>
    <property type="match status" value="1"/>
</dbReference>
<dbReference type="InterPro" id="IPR006047">
    <property type="entry name" value="GH13_cat_dom"/>
</dbReference>
<dbReference type="SUPFAM" id="SSF81296">
    <property type="entry name" value="E set domains"/>
    <property type="match status" value="1"/>
</dbReference>
<keyword evidence="3" id="KW-0326">Glycosidase</keyword>
<proteinExistence type="inferred from homology"/>
<reference evidence="6 7" key="1">
    <citation type="submission" date="2019-10" db="EMBL/GenBank/DDBJ databases">
        <title>Draft Genome Assembly of Rhodococcus zopfii DSM44189.</title>
        <authorList>
            <person name="Sutton J.M."/>
            <person name="Akob D.M."/>
            <person name="Bushman T.J."/>
        </authorList>
    </citation>
    <scope>NUCLEOTIDE SEQUENCE [LARGE SCALE GENOMIC DNA]</scope>
    <source>
        <strain evidence="6 7">DSM 44189</strain>
    </source>
</reference>
<dbReference type="InterPro" id="IPR013780">
    <property type="entry name" value="Glyco_hydro_b"/>
</dbReference>
<dbReference type="InterPro" id="IPR011837">
    <property type="entry name" value="Glycogen_debranch_GlgX"/>
</dbReference>
<protein>
    <submittedName>
        <fullName evidence="6">Glycogen debranching protein GlgX</fullName>
    </submittedName>
</protein>
<dbReference type="PANTHER" id="PTHR43002">
    <property type="entry name" value="GLYCOGEN DEBRANCHING ENZYME"/>
    <property type="match status" value="1"/>
</dbReference>
<dbReference type="Pfam" id="PF00128">
    <property type="entry name" value="Alpha-amylase"/>
    <property type="match status" value="1"/>
</dbReference>
<feature type="region of interest" description="Disordered" evidence="4">
    <location>
        <begin position="25"/>
        <end position="44"/>
    </location>
</feature>
<dbReference type="EMBL" id="WBMO01000001">
    <property type="protein sequence ID" value="MDV2474993.1"/>
    <property type="molecule type" value="Genomic_DNA"/>
</dbReference>
<dbReference type="Gene3D" id="3.20.20.80">
    <property type="entry name" value="Glycosidases"/>
    <property type="match status" value="1"/>
</dbReference>
<sequence length="743" mass="80417">MSRSGSGCATPSILDYPGRRFTAGSSFVSSSTDPTAPPAAHAHRGPFPLGATVLGVGHPDAGTHFSVHAPHSDRVQVCLIDDDGREQRIDLADRTFGIWHGTVPGVGPGQRYGYRAHGPWKPRAGLRTNPHKLLLDPWARRLAGDVGDPERLLAYHDDPFGDPSTVDSLGHTPLSVVTGPSGPARHDRPGTAWEQTVLYELHVGSYTARHPGVPPELRGTYPGLTAPAVLEHLVDLGVTAVELLPVHAFVTEPPVRARGMRNHWGYSTAAYFAPHPGYASVPGAEIDEFRSMVDALHAAGIEVILDVVYNHTCEWSVAGPTLSWRGLDAPGYYLLDEHGLDVDLTGCGNTVDGNSPIAVRMVCDSLRYWATEMGVDGFRFDLASALGRPRGGEFDPRAALLTAITTDPVLTDLKLIAEPWDATGPGYRLGEFGAQWSEWNDRYRDAVRRFWTGRSGVREIASRLAGSEDLYSRTVRQPWMSINFVAAHDGFPVADLVAYERKHNEDNGEDGRDGADHNESVNHGVEGPTADPEIVAARDRHVRALLSTLLLSTGTPMLLAGDEFGNSQRGNNNAYCVPADTPRTDAWPLDWSSADTTRIAFVRQLLLLRKVVPVLRQRRFFDGRARTVGFPDLVWFGGDGVELDESGWHDDDRRTLQAWVDGSRLGTVTRAGVPLADSSGLIVLHAGGPTTIVLAGPEWYRARVVCVLDSSAPDGAPADTSPRAVGAELEVTGPTVLVFRIDG</sequence>
<evidence type="ECO:0000313" key="7">
    <source>
        <dbReference type="Proteomes" id="UP001275440"/>
    </source>
</evidence>
<evidence type="ECO:0000313" key="6">
    <source>
        <dbReference type="EMBL" id="MDV2474993.1"/>
    </source>
</evidence>
<evidence type="ECO:0000256" key="4">
    <source>
        <dbReference type="SAM" id="MobiDB-lite"/>
    </source>
</evidence>
<comment type="similarity">
    <text evidence="1">Belongs to the glycosyl hydrolase 13 family.</text>
</comment>
<gene>
    <name evidence="6" type="primary">glgX</name>
    <name evidence="6" type="ORF">F8M49_05340</name>
</gene>
<dbReference type="InterPro" id="IPR044505">
    <property type="entry name" value="GlgX_Isoamylase_N_E_set"/>
</dbReference>
<evidence type="ECO:0000256" key="1">
    <source>
        <dbReference type="ARBA" id="ARBA00008061"/>
    </source>
</evidence>
<evidence type="ECO:0000259" key="5">
    <source>
        <dbReference type="SMART" id="SM00642"/>
    </source>
</evidence>
<evidence type="ECO:0000256" key="2">
    <source>
        <dbReference type="ARBA" id="ARBA00022801"/>
    </source>
</evidence>
<dbReference type="Gene3D" id="2.60.40.10">
    <property type="entry name" value="Immunoglobulins"/>
    <property type="match status" value="1"/>
</dbReference>
<dbReference type="Pfam" id="PF02922">
    <property type="entry name" value="CBM_48"/>
    <property type="match status" value="1"/>
</dbReference>
<name>A0ABU3WM09_9NOCA</name>
<dbReference type="InterPro" id="IPR014756">
    <property type="entry name" value="Ig_E-set"/>
</dbReference>
<organism evidence="6 7">
    <name type="scientific">Rhodococcus zopfii</name>
    <dbReference type="NCBI Taxonomy" id="43772"/>
    <lineage>
        <taxon>Bacteria</taxon>
        <taxon>Bacillati</taxon>
        <taxon>Actinomycetota</taxon>
        <taxon>Actinomycetes</taxon>
        <taxon>Mycobacteriales</taxon>
        <taxon>Nocardiaceae</taxon>
        <taxon>Rhodococcus</taxon>
    </lineage>
</organism>
<feature type="compositionally biased region" description="Basic and acidic residues" evidence="4">
    <location>
        <begin position="504"/>
        <end position="520"/>
    </location>
</feature>